<dbReference type="EMBL" id="DVGY01000016">
    <property type="protein sequence ID" value="HIR40330.1"/>
    <property type="molecule type" value="Genomic_DNA"/>
</dbReference>
<comment type="subcellular location">
    <subcellularLocation>
        <location evidence="1">Membrane</location>
        <topology evidence="1">Multi-pass membrane protein</topology>
    </subcellularLocation>
</comment>
<keyword evidence="2 5" id="KW-0812">Transmembrane</keyword>
<evidence type="ECO:0000259" key="6">
    <source>
        <dbReference type="Pfam" id="PF12698"/>
    </source>
</evidence>
<keyword evidence="4 5" id="KW-0472">Membrane</keyword>
<feature type="transmembrane region" description="Helical" evidence="5">
    <location>
        <begin position="192"/>
        <end position="214"/>
    </location>
</feature>
<dbReference type="GO" id="GO:0140359">
    <property type="term" value="F:ABC-type transporter activity"/>
    <property type="evidence" value="ECO:0007669"/>
    <property type="project" value="InterPro"/>
</dbReference>
<evidence type="ECO:0000313" key="8">
    <source>
        <dbReference type="Proteomes" id="UP000886749"/>
    </source>
</evidence>
<gene>
    <name evidence="7" type="ORF">IAB36_00670</name>
</gene>
<feature type="transmembrane region" description="Helical" evidence="5">
    <location>
        <begin position="29"/>
        <end position="49"/>
    </location>
</feature>
<protein>
    <submittedName>
        <fullName evidence="7">ABC transporter permease</fullName>
    </submittedName>
</protein>
<evidence type="ECO:0000256" key="2">
    <source>
        <dbReference type="ARBA" id="ARBA00022692"/>
    </source>
</evidence>
<dbReference type="AlphaFoldDB" id="A0A9D1AHT7"/>
<dbReference type="GO" id="GO:0016020">
    <property type="term" value="C:membrane"/>
    <property type="evidence" value="ECO:0007669"/>
    <property type="project" value="UniProtKB-SubCell"/>
</dbReference>
<keyword evidence="3 5" id="KW-1133">Transmembrane helix</keyword>
<evidence type="ECO:0000256" key="5">
    <source>
        <dbReference type="SAM" id="Phobius"/>
    </source>
</evidence>
<dbReference type="Proteomes" id="UP000886749">
    <property type="component" value="Unassembled WGS sequence"/>
</dbReference>
<reference evidence="7" key="1">
    <citation type="submission" date="2020-10" db="EMBL/GenBank/DDBJ databases">
        <authorList>
            <person name="Gilroy R."/>
        </authorList>
    </citation>
    <scope>NUCLEOTIDE SEQUENCE</scope>
    <source>
        <strain evidence="7">CHK184-25365</strain>
    </source>
</reference>
<feature type="transmembrane region" description="Helical" evidence="5">
    <location>
        <begin position="235"/>
        <end position="268"/>
    </location>
</feature>
<feature type="transmembrane region" description="Helical" evidence="5">
    <location>
        <begin position="288"/>
        <end position="312"/>
    </location>
</feature>
<comment type="caution">
    <text evidence="7">The sequence shown here is derived from an EMBL/GenBank/DDBJ whole genome shotgun (WGS) entry which is preliminary data.</text>
</comment>
<sequence length="431" mass="46752">MSWINANLTGTKQVFAFTARQFLKNRANIFTFALLFLICLVSVPLLSLMGNSSQEMSLPAQSSLAQVYLEDDTQLSLPWAELAAQDPYYSQTAFLPASDLTGELGENHVLVRLTQSETGSYQLELSTAANGPEEMELSQLESFLTQKIQLSGLTPEQSALLQGGVTVQSQSAQEYFEPEQEENWETSYWTQILYSVLVLMVSVFSVSYIIRAVVEEKSSKLIETLLVSIRPMALILGKILAVMACIFGAFLALIMGIGISFGATALLLPEFSLDGVFHMLSGLSFTWDMAPVLLVSLALGYLTFALLAGLSGAGCSSTQELDGAMSFSILLIMAGYLVGIFVSSLSGGVGFWPVFASLCPILSVFCAPVQYFMGTISFWVLGLSWLIQLGVIVLLALLCAKVYQALLLYRGERLSFGKILSLAAGKGGIRR</sequence>
<dbReference type="Pfam" id="PF12698">
    <property type="entry name" value="ABC2_membrane_3"/>
    <property type="match status" value="1"/>
</dbReference>
<evidence type="ECO:0000256" key="3">
    <source>
        <dbReference type="ARBA" id="ARBA00022989"/>
    </source>
</evidence>
<evidence type="ECO:0000256" key="4">
    <source>
        <dbReference type="ARBA" id="ARBA00023136"/>
    </source>
</evidence>
<feature type="transmembrane region" description="Helical" evidence="5">
    <location>
        <begin position="351"/>
        <end position="371"/>
    </location>
</feature>
<evidence type="ECO:0000256" key="1">
    <source>
        <dbReference type="ARBA" id="ARBA00004141"/>
    </source>
</evidence>
<organism evidence="7 8">
    <name type="scientific">Candidatus Egerieicola pullicola</name>
    <dbReference type="NCBI Taxonomy" id="2840775"/>
    <lineage>
        <taxon>Bacteria</taxon>
        <taxon>Bacillati</taxon>
        <taxon>Bacillota</taxon>
        <taxon>Clostridia</taxon>
        <taxon>Eubacteriales</taxon>
        <taxon>Oscillospiraceae</taxon>
        <taxon>Oscillospiraceae incertae sedis</taxon>
        <taxon>Candidatus Egerieicola</taxon>
    </lineage>
</organism>
<dbReference type="InterPro" id="IPR013525">
    <property type="entry name" value="ABC2_TM"/>
</dbReference>
<name>A0A9D1AHT7_9FIRM</name>
<accession>A0A9D1AHT7</accession>
<reference evidence="7" key="2">
    <citation type="journal article" date="2021" name="PeerJ">
        <title>Extensive microbial diversity within the chicken gut microbiome revealed by metagenomics and culture.</title>
        <authorList>
            <person name="Gilroy R."/>
            <person name="Ravi A."/>
            <person name="Getino M."/>
            <person name="Pursley I."/>
            <person name="Horton D.L."/>
            <person name="Alikhan N.F."/>
            <person name="Baker D."/>
            <person name="Gharbi K."/>
            <person name="Hall N."/>
            <person name="Watson M."/>
            <person name="Adriaenssens E.M."/>
            <person name="Foster-Nyarko E."/>
            <person name="Jarju S."/>
            <person name="Secka A."/>
            <person name="Antonio M."/>
            <person name="Oren A."/>
            <person name="Chaudhuri R.R."/>
            <person name="La Ragione R."/>
            <person name="Hildebrand F."/>
            <person name="Pallen M.J."/>
        </authorList>
    </citation>
    <scope>NUCLEOTIDE SEQUENCE</scope>
    <source>
        <strain evidence="7">CHK184-25365</strain>
    </source>
</reference>
<feature type="transmembrane region" description="Helical" evidence="5">
    <location>
        <begin position="324"/>
        <end position="345"/>
    </location>
</feature>
<feature type="domain" description="ABC-2 type transporter transmembrane" evidence="6">
    <location>
        <begin position="125"/>
        <end position="398"/>
    </location>
</feature>
<proteinExistence type="predicted"/>
<evidence type="ECO:0000313" key="7">
    <source>
        <dbReference type="EMBL" id="HIR40330.1"/>
    </source>
</evidence>
<feature type="transmembrane region" description="Helical" evidence="5">
    <location>
        <begin position="378"/>
        <end position="403"/>
    </location>
</feature>